<proteinExistence type="predicted"/>
<feature type="transmembrane region" description="Helical" evidence="1">
    <location>
        <begin position="73"/>
        <end position="96"/>
    </location>
</feature>
<keyword evidence="1" id="KW-1133">Transmembrane helix</keyword>
<gene>
    <name evidence="2" type="ORF">EPL05_17015</name>
</gene>
<dbReference type="InterPro" id="IPR008969">
    <property type="entry name" value="CarboxyPept-like_regulatory"/>
</dbReference>
<protein>
    <recommendedName>
        <fullName evidence="4">TonB C-terminal domain-containing protein</fullName>
    </recommendedName>
</protein>
<organism evidence="2 3">
    <name type="scientific">Mucilaginibacter gilvus</name>
    <dbReference type="NCBI Taxonomy" id="2305909"/>
    <lineage>
        <taxon>Bacteria</taxon>
        <taxon>Pseudomonadati</taxon>
        <taxon>Bacteroidota</taxon>
        <taxon>Sphingobacteriia</taxon>
        <taxon>Sphingobacteriales</taxon>
        <taxon>Sphingobacteriaceae</taxon>
        <taxon>Mucilaginibacter</taxon>
    </lineage>
</organism>
<evidence type="ECO:0000256" key="1">
    <source>
        <dbReference type="SAM" id="Phobius"/>
    </source>
</evidence>
<name>A0A3S3VAG7_9SPHI</name>
<evidence type="ECO:0008006" key="4">
    <source>
        <dbReference type="Google" id="ProtNLM"/>
    </source>
</evidence>
<dbReference type="SUPFAM" id="SSF74653">
    <property type="entry name" value="TolA/TonB C-terminal domain"/>
    <property type="match status" value="1"/>
</dbReference>
<dbReference type="Proteomes" id="UP000286701">
    <property type="component" value="Unassembled WGS sequence"/>
</dbReference>
<keyword evidence="1" id="KW-0472">Membrane</keyword>
<keyword evidence="3" id="KW-1185">Reference proteome</keyword>
<comment type="caution">
    <text evidence="2">The sequence shown here is derived from an EMBL/GenBank/DDBJ whole genome shotgun (WGS) entry which is preliminary data.</text>
</comment>
<dbReference type="SUPFAM" id="SSF49464">
    <property type="entry name" value="Carboxypeptidase regulatory domain-like"/>
    <property type="match status" value="1"/>
</dbReference>
<keyword evidence="1" id="KW-0812">Transmembrane</keyword>
<reference evidence="2 3" key="1">
    <citation type="submission" date="2019-01" db="EMBL/GenBank/DDBJ databases">
        <title>Mucilaginibacter antarcticum sp. nov., isolated from antarctic soil.</title>
        <authorList>
            <person name="Yan Y.-Q."/>
            <person name="Du Z.-J."/>
        </authorList>
    </citation>
    <scope>NUCLEOTIDE SEQUENCE [LARGE SCALE GENOMIC DNA]</scope>
    <source>
        <strain evidence="2 3">F01003</strain>
    </source>
</reference>
<dbReference type="RefSeq" id="WP_128535193.1">
    <property type="nucleotide sequence ID" value="NZ_SBIW01000008.1"/>
</dbReference>
<evidence type="ECO:0000313" key="2">
    <source>
        <dbReference type="EMBL" id="RWY49122.1"/>
    </source>
</evidence>
<evidence type="ECO:0000313" key="3">
    <source>
        <dbReference type="Proteomes" id="UP000286701"/>
    </source>
</evidence>
<sequence length="445" mass="47180">MDKQRANILQIQKYLNGELDAKAMHQLEREAQHDPFLMDALEGYQESAGNQQANLDLLARQLNTRVNKKERRIIPWTTISIAAGVVGFMIVVGLLYKGGDDNGKPMQTAQVTELPKVKADTIATTPVITDPSANSMAALQPNKKTVISPVLGNRYAPVAADKEVDILKKKPLALADAKEPPAVAEIAMVPASATNAESTPLDEMVIGAIAKQKDSLEMPLTVAVTKKATSQPLIGKAEGVAIIKDKRTDNAYELNKLNLPPGFFSGRVANNQGTPLIGATIKVGGMPAIVTQTDANGRFTLPAAASKETVEVSYSGFESKKVSVSSGLFNAVAMNANTANDASGAGYSNVAGAVSNLAHPQKGWVMYQLYLAQKSYLPAGEKPGVVELKFTVSPTGAVSNITVVKGLSPAANKKAVSIIADGPKWVGNVNGKPEEKTLQLEFLIK</sequence>
<dbReference type="OrthoDB" id="1112758at2"/>
<dbReference type="Pfam" id="PF13715">
    <property type="entry name" value="CarbopepD_reg_2"/>
    <property type="match status" value="1"/>
</dbReference>
<accession>A0A3S3VAG7</accession>
<dbReference type="Gene3D" id="2.60.40.1120">
    <property type="entry name" value="Carboxypeptidase-like, regulatory domain"/>
    <property type="match status" value="1"/>
</dbReference>
<dbReference type="AlphaFoldDB" id="A0A3S3VAG7"/>
<dbReference type="EMBL" id="SBIW01000008">
    <property type="protein sequence ID" value="RWY49122.1"/>
    <property type="molecule type" value="Genomic_DNA"/>
</dbReference>